<feature type="domain" description="NusG-like N-terminal" evidence="2">
    <location>
        <begin position="14"/>
        <end position="113"/>
    </location>
</feature>
<name>A0A5Q2MYC0_9FIRM</name>
<keyword evidence="4" id="KW-1185">Reference proteome</keyword>
<dbReference type="SUPFAM" id="SSF82679">
    <property type="entry name" value="N-utilization substance G protein NusG, N-terminal domain"/>
    <property type="match status" value="1"/>
</dbReference>
<evidence type="ECO:0000313" key="3">
    <source>
        <dbReference type="EMBL" id="QGG46339.1"/>
    </source>
</evidence>
<dbReference type="Proteomes" id="UP000366051">
    <property type="component" value="Chromosome"/>
</dbReference>
<dbReference type="InterPro" id="IPR006645">
    <property type="entry name" value="NGN-like_dom"/>
</dbReference>
<dbReference type="RefSeq" id="WP_162007830.1">
    <property type="nucleotide sequence ID" value="NZ_CP045875.1"/>
</dbReference>
<reference evidence="4" key="1">
    <citation type="submission" date="2019-11" db="EMBL/GenBank/DDBJ databases">
        <title>Genome sequence of Heliorestis convoluta strain HH, an alkaliphilic and minimalistic phototrophic bacterium from a soda lake in Egypt.</title>
        <authorList>
            <person name="Dewey E.D."/>
            <person name="Stokes L.M."/>
            <person name="Burchell B.M."/>
            <person name="Shaffer K.N."/>
            <person name="Huntington A.M."/>
            <person name="Baker J.M."/>
            <person name="Nadendla S."/>
            <person name="Giglio M.G."/>
            <person name="Touchman J.W."/>
            <person name="Blankenship R.E."/>
            <person name="Madigan M.T."/>
            <person name="Sattley W.M."/>
        </authorList>
    </citation>
    <scope>NUCLEOTIDE SEQUENCE [LARGE SCALE GENOMIC DNA]</scope>
    <source>
        <strain evidence="4">HH</strain>
    </source>
</reference>
<dbReference type="Pfam" id="PF02357">
    <property type="entry name" value="NusG"/>
    <property type="match status" value="1"/>
</dbReference>
<dbReference type="EMBL" id="CP045875">
    <property type="protein sequence ID" value="QGG46339.1"/>
    <property type="molecule type" value="Genomic_DNA"/>
</dbReference>
<proteinExistence type="predicted"/>
<evidence type="ECO:0000256" key="1">
    <source>
        <dbReference type="ARBA" id="ARBA00023163"/>
    </source>
</evidence>
<dbReference type="KEGG" id="hcv:FTV88_0160"/>
<dbReference type="AlphaFoldDB" id="A0A5Q2MYC0"/>
<sequence>MQLHLVSRAGNNVDWYACRVMTGQEKAVASLIAEIAKENQALGIVTVNSICKKALQTGRRARVVVEPIMPGYIMISLASTTDPNNINSFLKHVKKIPGFIRVSPVPLPEKDVSLYLCLSQKVHHEFKVERNTIPHIGDWIFLTEKETGIGKLRGQVIKIQKEVLELTVWVEVPTAIGKIVLQGQSA</sequence>
<evidence type="ECO:0000313" key="4">
    <source>
        <dbReference type="Proteomes" id="UP000366051"/>
    </source>
</evidence>
<accession>A0A5Q2MYC0</accession>
<dbReference type="Gene3D" id="3.30.70.940">
    <property type="entry name" value="NusG, N-terminal domain"/>
    <property type="match status" value="1"/>
</dbReference>
<gene>
    <name evidence="3" type="ORF">FTV88_0160</name>
</gene>
<dbReference type="InterPro" id="IPR036735">
    <property type="entry name" value="NGN_dom_sf"/>
</dbReference>
<dbReference type="GO" id="GO:0006354">
    <property type="term" value="P:DNA-templated transcription elongation"/>
    <property type="evidence" value="ECO:0007669"/>
    <property type="project" value="InterPro"/>
</dbReference>
<keyword evidence="1" id="KW-0804">Transcription</keyword>
<protein>
    <submittedName>
        <fullName evidence="3">Transcription termination/anititermination protein NusG</fullName>
    </submittedName>
</protein>
<organism evidence="3 4">
    <name type="scientific">Heliorestis convoluta</name>
    <dbReference type="NCBI Taxonomy" id="356322"/>
    <lineage>
        <taxon>Bacteria</taxon>
        <taxon>Bacillati</taxon>
        <taxon>Bacillota</taxon>
        <taxon>Clostridia</taxon>
        <taxon>Eubacteriales</taxon>
        <taxon>Heliobacteriaceae</taxon>
        <taxon>Heliorestis</taxon>
    </lineage>
</organism>
<evidence type="ECO:0000259" key="2">
    <source>
        <dbReference type="Pfam" id="PF02357"/>
    </source>
</evidence>